<dbReference type="Pfam" id="PF13304">
    <property type="entry name" value="AAA_21"/>
    <property type="match status" value="1"/>
</dbReference>
<dbReference type="eggNOG" id="COG1121">
    <property type="taxonomic scope" value="Bacteria"/>
</dbReference>
<dbReference type="Gene3D" id="3.20.20.140">
    <property type="entry name" value="Metal-dependent hydrolases"/>
    <property type="match status" value="1"/>
</dbReference>
<dbReference type="SUPFAM" id="SSF52540">
    <property type="entry name" value="P-loop containing nucleoside triphosphate hydrolases"/>
    <property type="match status" value="1"/>
</dbReference>
<dbReference type="GO" id="GO:0005524">
    <property type="term" value="F:ATP binding"/>
    <property type="evidence" value="ECO:0007669"/>
    <property type="project" value="InterPro"/>
</dbReference>
<keyword evidence="4" id="KW-1185">Reference proteome</keyword>
<gene>
    <name evidence="3" type="ORF">MPL1_08132</name>
</gene>
<name>M7PQW9_9GAMM</name>
<dbReference type="EMBL" id="APHR01000040">
    <property type="protein sequence ID" value="EMR12819.1"/>
    <property type="molecule type" value="Genomic_DNA"/>
</dbReference>
<dbReference type="OrthoDB" id="9791620at2"/>
<reference evidence="3 4" key="1">
    <citation type="journal article" date="2013" name="Genome Announc.">
        <title>Draft Genome Sequence of Methylophaga lonarensis MPLT, a Haloalkaliphilic (Non-Methane-Utilizing) Methylotroph.</title>
        <authorList>
            <person name="Shetty S.A."/>
            <person name="Marathe N.P."/>
            <person name="Munot H."/>
            <person name="Antony C.P."/>
            <person name="Dhotre D.P."/>
            <person name="Murrell J.C."/>
            <person name="Shouche Y.S."/>
        </authorList>
    </citation>
    <scope>NUCLEOTIDE SEQUENCE [LARGE SCALE GENOMIC DNA]</scope>
    <source>
        <strain evidence="3 4">MPL</strain>
    </source>
</reference>
<dbReference type="AlphaFoldDB" id="M7PQW9"/>
<protein>
    <recommendedName>
        <fullName evidence="2">ATPase AAA-type core domain-containing protein</fullName>
    </recommendedName>
</protein>
<dbReference type="InterPro" id="IPR054787">
    <property type="entry name" value="TrlF_ATPase"/>
</dbReference>
<dbReference type="SUPFAM" id="SSF89550">
    <property type="entry name" value="PHP domain-like"/>
    <property type="match status" value="1"/>
</dbReference>
<dbReference type="Proteomes" id="UP000012019">
    <property type="component" value="Unassembled WGS sequence"/>
</dbReference>
<feature type="coiled-coil region" evidence="1">
    <location>
        <begin position="565"/>
        <end position="641"/>
    </location>
</feature>
<dbReference type="NCBIfam" id="NF045780">
    <property type="entry name" value="TrlF_fam_ATP"/>
    <property type="match status" value="1"/>
</dbReference>
<evidence type="ECO:0000313" key="4">
    <source>
        <dbReference type="Proteomes" id="UP000012019"/>
    </source>
</evidence>
<dbReference type="Gene3D" id="3.40.50.300">
    <property type="entry name" value="P-loop containing nucleotide triphosphate hydrolases"/>
    <property type="match status" value="2"/>
</dbReference>
<dbReference type="eggNOG" id="COG0497">
    <property type="taxonomic scope" value="Bacteria"/>
</dbReference>
<dbReference type="InterPro" id="IPR016195">
    <property type="entry name" value="Pol/histidinol_Pase-like"/>
</dbReference>
<dbReference type="InterPro" id="IPR003959">
    <property type="entry name" value="ATPase_AAA_core"/>
</dbReference>
<evidence type="ECO:0000259" key="2">
    <source>
        <dbReference type="Pfam" id="PF13304"/>
    </source>
</evidence>
<evidence type="ECO:0000313" key="3">
    <source>
        <dbReference type="EMBL" id="EMR12819.1"/>
    </source>
</evidence>
<accession>M7PQW9</accession>
<feature type="domain" description="ATPase AAA-type core" evidence="2">
    <location>
        <begin position="701"/>
        <end position="878"/>
    </location>
</feature>
<dbReference type="PATRIC" id="fig|1286106.3.peg.1631"/>
<dbReference type="RefSeq" id="WP_009726610.1">
    <property type="nucleotide sequence ID" value="NZ_APHR01000040.1"/>
</dbReference>
<evidence type="ECO:0000256" key="1">
    <source>
        <dbReference type="SAM" id="Coils"/>
    </source>
</evidence>
<proteinExistence type="predicted"/>
<comment type="caution">
    <text evidence="3">The sequence shown here is derived from an EMBL/GenBank/DDBJ whole genome shotgun (WGS) entry which is preliminary data.</text>
</comment>
<sequence length="937" mass="106164">MDKGNHYKKCDLQIHSPRDRNWKGKNCVTEEEREAYSKDFVKECRAAGVNAVAITDHHDMVFFEYIKAAAKAELDEDGNPIPNHQQLVVFPGIELTFHQPPMQGLLILDADFPETLFPTVLGSLSLAQAPKSDSKTTQTVAISSDTINSISDIYKKLDGTDGVKGRYIFLPHVKEGGHKTLMREGFHEAYTKMPCVGGYVDGKFEGGGAGYIKILNGEVEAWGFKSIAVIQTTDYRADKTLAELDTATWIKWREPTAEALRQACLAKESRISLVEPDLPNIFIEKINVTNSSFLSKFDLDLNPQLNSIIGGRGTGKSTILEYLRWALCDQTEDFGKDGVQSDILKRRNTLIDKTLKDVDGEVRVFFLVNGTRHIVKRNPKSEDVLLKVGEGEFESVRPSQIQELLPIQAYSQKQLSSISVRSDELKRFIEQPISKEIEDIDLKVGEALNQVKSAYQKLAKSKELYTDLKKNEIEIGSFKSQIEKLRSGLKGLSDEDKKILDRAKFYVNEKNHFDETSLEYSTIKESIRPFKELLEKYIGKESDSSVVFENDGILNSHNESRNKFYKEALAKAQELEQLHSDATLRHEELHQNWLTVRNSFELEYKKAKDKSTSSQSILTAIKELEQKIDKLELVIRQKRSLLSEVDMTDEGFDNLYNNYMHLQILKTDKLKESTKVFTQLSNGLIKADFTKTIDVEKMCEEINSVFSACSLNINKSKTEKLAEFVSSSTPPLIKWNEAIYELKALSEFNSAPEVKDELPHTPVLDSVGFSPANRRKISEALTSEGLLRLVAIKLDFLPKFFYQTHNEMGDEIPFEEASAGQQATALLNVLLNQDGFPLIIDQPEDDIDNRAIEKIIKNLWGSKKNRQIIISSHNANLVVNGDSELVICCDYNETSEQTKGYIKYEGSIDKQEIRNEITSIMEGGERAFKLRKEKYGF</sequence>
<organism evidence="3 4">
    <name type="scientific">Methylophaga lonarensis MPL</name>
    <dbReference type="NCBI Taxonomy" id="1286106"/>
    <lineage>
        <taxon>Bacteria</taxon>
        <taxon>Pseudomonadati</taxon>
        <taxon>Pseudomonadota</taxon>
        <taxon>Gammaproteobacteria</taxon>
        <taxon>Thiotrichales</taxon>
        <taxon>Piscirickettsiaceae</taxon>
        <taxon>Methylophaga</taxon>
    </lineage>
</organism>
<dbReference type="InterPro" id="IPR027417">
    <property type="entry name" value="P-loop_NTPase"/>
</dbReference>
<keyword evidence="1" id="KW-0175">Coiled coil</keyword>
<dbReference type="STRING" id="1286106.MPL1_08132"/>
<dbReference type="GO" id="GO:0016887">
    <property type="term" value="F:ATP hydrolysis activity"/>
    <property type="evidence" value="ECO:0007669"/>
    <property type="project" value="InterPro"/>
</dbReference>